<dbReference type="GO" id="GO:0005524">
    <property type="term" value="F:ATP binding"/>
    <property type="evidence" value="ECO:0007669"/>
    <property type="project" value="UniProtKB-KW"/>
</dbReference>
<proteinExistence type="inferred from homology"/>
<evidence type="ECO:0000313" key="4">
    <source>
        <dbReference type="EMBL" id="GEU70813.1"/>
    </source>
</evidence>
<keyword evidence="1" id="KW-0067">ATP-binding</keyword>
<dbReference type="GO" id="GO:0006310">
    <property type="term" value="P:DNA recombination"/>
    <property type="evidence" value="ECO:0007669"/>
    <property type="project" value="UniProtKB-KW"/>
</dbReference>
<feature type="domain" description="DNA helicase Pif1-like DEAD-box helicase" evidence="2">
    <location>
        <begin position="839"/>
        <end position="982"/>
    </location>
</feature>
<comment type="catalytic activity">
    <reaction evidence="1">
        <text>ATP + H2O = ADP + phosphate + H(+)</text>
        <dbReference type="Rhea" id="RHEA:13065"/>
        <dbReference type="ChEBI" id="CHEBI:15377"/>
        <dbReference type="ChEBI" id="CHEBI:15378"/>
        <dbReference type="ChEBI" id="CHEBI:30616"/>
        <dbReference type="ChEBI" id="CHEBI:43474"/>
        <dbReference type="ChEBI" id="CHEBI:456216"/>
        <dbReference type="EC" id="5.6.2.3"/>
    </reaction>
</comment>
<dbReference type="GO" id="GO:0016787">
    <property type="term" value="F:hydrolase activity"/>
    <property type="evidence" value="ECO:0007669"/>
    <property type="project" value="UniProtKB-KW"/>
</dbReference>
<dbReference type="Pfam" id="PF05970">
    <property type="entry name" value="PIF1"/>
    <property type="match status" value="1"/>
</dbReference>
<keyword evidence="1 4" id="KW-0347">Helicase</keyword>
<keyword evidence="1" id="KW-0233">DNA recombination</keyword>
<dbReference type="PANTHER" id="PTHR10492:SF96">
    <property type="entry name" value="ATP-DEPENDENT DNA HELICASE"/>
    <property type="match status" value="1"/>
</dbReference>
<dbReference type="SUPFAM" id="SSF52540">
    <property type="entry name" value="P-loop containing nucleoside triphosphate hydrolases"/>
    <property type="match status" value="1"/>
</dbReference>
<accession>A0A6L2M9V0</accession>
<organism evidence="4">
    <name type="scientific">Tanacetum cinerariifolium</name>
    <name type="common">Dalmatian daisy</name>
    <name type="synonym">Chrysanthemum cinerariifolium</name>
    <dbReference type="NCBI Taxonomy" id="118510"/>
    <lineage>
        <taxon>Eukaryota</taxon>
        <taxon>Viridiplantae</taxon>
        <taxon>Streptophyta</taxon>
        <taxon>Embryophyta</taxon>
        <taxon>Tracheophyta</taxon>
        <taxon>Spermatophyta</taxon>
        <taxon>Magnoliopsida</taxon>
        <taxon>eudicotyledons</taxon>
        <taxon>Gunneridae</taxon>
        <taxon>Pentapetalae</taxon>
        <taxon>asterids</taxon>
        <taxon>campanulids</taxon>
        <taxon>Asterales</taxon>
        <taxon>Asteraceae</taxon>
        <taxon>Asteroideae</taxon>
        <taxon>Anthemideae</taxon>
        <taxon>Anthemidinae</taxon>
        <taxon>Tanacetum</taxon>
    </lineage>
</organism>
<dbReference type="Pfam" id="PF21530">
    <property type="entry name" value="Pif1_2B_dom"/>
    <property type="match status" value="1"/>
</dbReference>
<dbReference type="GO" id="GO:0000723">
    <property type="term" value="P:telomere maintenance"/>
    <property type="evidence" value="ECO:0007669"/>
    <property type="project" value="InterPro"/>
</dbReference>
<dbReference type="InterPro" id="IPR010285">
    <property type="entry name" value="DNA_helicase_pif1-like_DEAD"/>
</dbReference>
<dbReference type="EMBL" id="BKCJ010006187">
    <property type="protein sequence ID" value="GEU70813.1"/>
    <property type="molecule type" value="Genomic_DNA"/>
</dbReference>
<dbReference type="EC" id="5.6.2.3" evidence="1"/>
<dbReference type="AlphaFoldDB" id="A0A6L2M9V0"/>
<gene>
    <name evidence="4" type="ORF">Tci_042791</name>
</gene>
<reference evidence="4" key="1">
    <citation type="journal article" date="2019" name="Sci. Rep.">
        <title>Draft genome of Tanacetum cinerariifolium, the natural source of mosquito coil.</title>
        <authorList>
            <person name="Yamashiro T."/>
            <person name="Shiraishi A."/>
            <person name="Satake H."/>
            <person name="Nakayama K."/>
        </authorList>
    </citation>
    <scope>NUCLEOTIDE SEQUENCE</scope>
</reference>
<dbReference type="InterPro" id="IPR027417">
    <property type="entry name" value="P-loop_NTPase"/>
</dbReference>
<evidence type="ECO:0000259" key="2">
    <source>
        <dbReference type="Pfam" id="PF05970"/>
    </source>
</evidence>
<evidence type="ECO:0000259" key="3">
    <source>
        <dbReference type="Pfam" id="PF21530"/>
    </source>
</evidence>
<dbReference type="Gene3D" id="3.40.50.300">
    <property type="entry name" value="P-loop containing nucleotide triphosphate hydrolases"/>
    <property type="match status" value="1"/>
</dbReference>
<keyword evidence="1" id="KW-0378">Hydrolase</keyword>
<comment type="similarity">
    <text evidence="1">Belongs to the helicase family.</text>
</comment>
<dbReference type="PANTHER" id="PTHR10492">
    <property type="match status" value="1"/>
</dbReference>
<comment type="cofactor">
    <cofactor evidence="1">
        <name>Mg(2+)</name>
        <dbReference type="ChEBI" id="CHEBI:18420"/>
    </cofactor>
</comment>
<dbReference type="InterPro" id="IPR049163">
    <property type="entry name" value="Pif1-like_2B_dom"/>
</dbReference>
<keyword evidence="1" id="KW-0234">DNA repair</keyword>
<sequence>MIESNFGAVAGEASPPDSELVSSEVMEIVIPEVGEIDDDIRLTINDDILHETLLNVNHLFAKIEALNDNPTPFYDPIVSGTPSTLTPFGESNFFSEEVDAFLAVEDEPTSSQFPQSYLDPEGEILLLEAFLNDDHSFDFKTNDDQSCFDEDVPKKIFSTPLFDEEIIPMKIDQHHNNVESDLMKSLRTHDSSLIISSKIDSLLDEFAGELTLLKSIPPGIDETGCDFEEDIRLIEKLLYDNSSPRPLSISYPRIEDDDYDSERDILILKDLPSNDTLSFPEKESVHFDIPSFSRPPAKPPDAFCYMPDDDSWKEYSFLGCSSVPFLSPLISSSMGELELMPSFNSILRASASLGNDLESAGLQKKKNKMIFEVTTYRGCMMQFLEESEMVMKLEEELSFLCLLQAVRDTLLYTVEFQKRGLPHCHTLLWMDSASRIRIAEDVDRFISAKLPDPRIDPEGYNIVSELMMHGPCGAVSLKAPCIKGDKYSKKNPKKFNHKTFFDENGHVHYRRRDTSVSATRNELQLDNSYVIPYNCDLLLEFRAHINVEYCGWTTPSRQVMDEIQNYVEGRFICAREAYWRILKFDIHRREPAVQILAVHLEDMQRVTFRDQDKLKSVIDLPRKKSTTLTEWFAFNEANEVGRHLSYLEFPSEFVWDSYRKSWSPRKNNKPSIRRLAYMHPTLGELFFLRMLLCHQKGCRDFWEVQTINGVFYLTYRATCQTLGLLADEKEREIAFEEVCGSATPEELWFLFSHILFYCDVADPSRHWRKYWKEMSYDIPTKVSERIILRNCGKSLHAFGLPPPPPQDLLAHLANRLLMEERNYNREELAQLKDESVPLLNAEQRQIYDIIMNVDTNNRQELIFVYGHGGTGKTFLWKTIISSLRSKGKIVLAVASSCIASLLLPSGRTAHSRFKLPLELTKESFCGITKNTQLGNLLADTDLIIWDETPMNDHCCFEALDRSLRDIIDKSSSLFGRKSVLLGVFMLKHNMRLARLDISLEERSLVNSFASWLLDVGDGKIGEPTDEDPKNTSWVHIPLTYCLPPDEQGLSKLIDFIYDQSTLHTPSATCLKLKAIVCPKNETAYIINSKVLDMMPSESTIYMSQDKAIPTGNDGAKIEMLYPIEHLNTFKLPGFPPHQLELKVGAPVMLLRNVNIADRLCNGTWMTVRQLMT</sequence>
<feature type="domain" description="DNA helicase Pif1-like 2B" evidence="3">
    <location>
        <begin position="1124"/>
        <end position="1170"/>
    </location>
</feature>
<dbReference type="GO" id="GO:0043139">
    <property type="term" value="F:5'-3' DNA helicase activity"/>
    <property type="evidence" value="ECO:0007669"/>
    <property type="project" value="UniProtKB-EC"/>
</dbReference>
<protein>
    <recommendedName>
        <fullName evidence="1">ATP-dependent DNA helicase</fullName>
        <ecNumber evidence="1">5.6.2.3</ecNumber>
    </recommendedName>
</protein>
<keyword evidence="1" id="KW-0227">DNA damage</keyword>
<dbReference type="GO" id="GO:0006281">
    <property type="term" value="P:DNA repair"/>
    <property type="evidence" value="ECO:0007669"/>
    <property type="project" value="UniProtKB-KW"/>
</dbReference>
<name>A0A6L2M9V0_TANCI</name>
<evidence type="ECO:0000256" key="1">
    <source>
        <dbReference type="RuleBase" id="RU363044"/>
    </source>
</evidence>
<comment type="caution">
    <text evidence="4">The sequence shown here is derived from an EMBL/GenBank/DDBJ whole genome shotgun (WGS) entry which is preliminary data.</text>
</comment>
<keyword evidence="1" id="KW-0547">Nucleotide-binding</keyword>